<dbReference type="CDD" id="cd14978">
    <property type="entry name" value="7tmA_FMRFamide_R-like"/>
    <property type="match status" value="1"/>
</dbReference>
<proteinExistence type="inferred from homology"/>
<feature type="transmembrane region" description="Helical" evidence="7">
    <location>
        <begin position="284"/>
        <end position="307"/>
    </location>
</feature>
<accession>A0ABQ9J3Z8</accession>
<feature type="domain" description="G-protein coupled receptors family 1 profile" evidence="8">
    <location>
        <begin position="47"/>
        <end position="304"/>
    </location>
</feature>
<evidence type="ECO:0000256" key="6">
    <source>
        <dbReference type="SAM" id="MobiDB-lite"/>
    </source>
</evidence>
<comment type="similarity">
    <text evidence="2">Belongs to the G-protein coupled receptor 1 family.</text>
</comment>
<sequence length="436" mass="48954">MGSSFLFHEGYLYFSGENNVWNDEPTLKGTVLYSIITPIICSFGICGNTLSLMVLKRRELVGSVYTYLAVLAAMDLSMSVLLFLGGLSRGALYYRGWATYDALIGLPLGGIINSLSVTATVGVTIDRVLFLWNPVQCTKPKFCNPNIARKLMMGALLVSIILNIPYCFIFTRDDEKELTTSEFFDSLFYRVFNWFMLVFFSIIPAIILILGNGFLLLSLKKARKIGMKCHGKRKDHINLTVTLISIILLFLISEIPSALVSRTKAVSILFSGNHDRANSRTLEIFRQICTLLGAVNVTVNFLFYYLFCPSFCRALAKTLRKKSRAGKSVQVNIFVVNNDRFNEKRHSLNDKVKAKILEISRKSIEPNLHFSSYLSNDGENSSDNGFDHENGGKSRQVTEESDYIEVIDDYRMSPGSAILEESSENTSSVIKNGKHF</sequence>
<feature type="transmembrane region" description="Helical" evidence="7">
    <location>
        <begin position="191"/>
        <end position="217"/>
    </location>
</feature>
<keyword evidence="5 7" id="KW-0472">Membrane</keyword>
<feature type="transmembrane region" description="Helical" evidence="7">
    <location>
        <begin position="151"/>
        <end position="171"/>
    </location>
</feature>
<dbReference type="Gene3D" id="1.20.1070.10">
    <property type="entry name" value="Rhodopsin 7-helix transmembrane proteins"/>
    <property type="match status" value="1"/>
</dbReference>
<dbReference type="PANTHER" id="PTHR46641">
    <property type="entry name" value="FMRFAMIDE RECEPTOR-RELATED"/>
    <property type="match status" value="1"/>
</dbReference>
<dbReference type="InterPro" id="IPR017452">
    <property type="entry name" value="GPCR_Rhodpsn_7TM"/>
</dbReference>
<feature type="region of interest" description="Disordered" evidence="6">
    <location>
        <begin position="379"/>
        <end position="398"/>
    </location>
</feature>
<feature type="compositionally biased region" description="Basic and acidic residues" evidence="6">
    <location>
        <begin position="385"/>
        <end position="398"/>
    </location>
</feature>
<feature type="transmembrane region" description="Helical" evidence="7">
    <location>
        <begin position="31"/>
        <end position="52"/>
    </location>
</feature>
<dbReference type="Proteomes" id="UP001162164">
    <property type="component" value="Unassembled WGS sequence"/>
</dbReference>
<dbReference type="InterPro" id="IPR052954">
    <property type="entry name" value="GPCR-Ligand_Int"/>
</dbReference>
<evidence type="ECO:0000256" key="1">
    <source>
        <dbReference type="ARBA" id="ARBA00004370"/>
    </source>
</evidence>
<evidence type="ECO:0000256" key="4">
    <source>
        <dbReference type="ARBA" id="ARBA00022989"/>
    </source>
</evidence>
<evidence type="ECO:0000313" key="9">
    <source>
        <dbReference type="EMBL" id="KAJ8972720.1"/>
    </source>
</evidence>
<dbReference type="PROSITE" id="PS50262">
    <property type="entry name" value="G_PROTEIN_RECEP_F1_2"/>
    <property type="match status" value="1"/>
</dbReference>
<keyword evidence="3 7" id="KW-0812">Transmembrane</keyword>
<comment type="caution">
    <text evidence="9">The sequence shown here is derived from an EMBL/GenBank/DDBJ whole genome shotgun (WGS) entry which is preliminary data.</text>
</comment>
<dbReference type="InterPro" id="IPR000276">
    <property type="entry name" value="GPCR_Rhodpsn"/>
</dbReference>
<name>A0ABQ9J3Z8_9CUCU</name>
<evidence type="ECO:0000256" key="3">
    <source>
        <dbReference type="ARBA" id="ARBA00022692"/>
    </source>
</evidence>
<evidence type="ECO:0000256" key="2">
    <source>
        <dbReference type="ARBA" id="ARBA00010663"/>
    </source>
</evidence>
<dbReference type="Pfam" id="PF00001">
    <property type="entry name" value="7tm_1"/>
    <property type="match status" value="1"/>
</dbReference>
<evidence type="ECO:0000259" key="8">
    <source>
        <dbReference type="PROSITE" id="PS50262"/>
    </source>
</evidence>
<dbReference type="PANTHER" id="PTHR46641:SF25">
    <property type="entry name" value="CNMAMIDE RECEPTOR-RELATED"/>
    <property type="match status" value="1"/>
</dbReference>
<gene>
    <name evidence="9" type="ORF">NQ317_000804</name>
</gene>
<comment type="subcellular location">
    <subcellularLocation>
        <location evidence="1">Membrane</location>
    </subcellularLocation>
</comment>
<evidence type="ECO:0000313" key="10">
    <source>
        <dbReference type="Proteomes" id="UP001162164"/>
    </source>
</evidence>
<keyword evidence="10" id="KW-1185">Reference proteome</keyword>
<evidence type="ECO:0000256" key="5">
    <source>
        <dbReference type="ARBA" id="ARBA00023136"/>
    </source>
</evidence>
<dbReference type="SUPFAM" id="SSF81321">
    <property type="entry name" value="Family A G protein-coupled receptor-like"/>
    <property type="match status" value="1"/>
</dbReference>
<keyword evidence="4 7" id="KW-1133">Transmembrane helix</keyword>
<feature type="transmembrane region" description="Helical" evidence="7">
    <location>
        <begin position="104"/>
        <end position="130"/>
    </location>
</feature>
<evidence type="ECO:0000256" key="7">
    <source>
        <dbReference type="SAM" id="Phobius"/>
    </source>
</evidence>
<organism evidence="9 10">
    <name type="scientific">Molorchus minor</name>
    <dbReference type="NCBI Taxonomy" id="1323400"/>
    <lineage>
        <taxon>Eukaryota</taxon>
        <taxon>Metazoa</taxon>
        <taxon>Ecdysozoa</taxon>
        <taxon>Arthropoda</taxon>
        <taxon>Hexapoda</taxon>
        <taxon>Insecta</taxon>
        <taxon>Pterygota</taxon>
        <taxon>Neoptera</taxon>
        <taxon>Endopterygota</taxon>
        <taxon>Coleoptera</taxon>
        <taxon>Polyphaga</taxon>
        <taxon>Cucujiformia</taxon>
        <taxon>Chrysomeloidea</taxon>
        <taxon>Cerambycidae</taxon>
        <taxon>Lamiinae</taxon>
        <taxon>Monochamini</taxon>
        <taxon>Molorchus</taxon>
    </lineage>
</organism>
<reference evidence="9" key="1">
    <citation type="journal article" date="2023" name="Insect Mol. Biol.">
        <title>Genome sequencing provides insights into the evolution of gene families encoding plant cell wall-degrading enzymes in longhorned beetles.</title>
        <authorList>
            <person name="Shin N.R."/>
            <person name="Okamura Y."/>
            <person name="Kirsch R."/>
            <person name="Pauchet Y."/>
        </authorList>
    </citation>
    <scope>NUCLEOTIDE SEQUENCE</scope>
    <source>
        <strain evidence="9">MMC_N1</strain>
    </source>
</reference>
<feature type="transmembrane region" description="Helical" evidence="7">
    <location>
        <begin position="64"/>
        <end position="84"/>
    </location>
</feature>
<dbReference type="EMBL" id="JAPWTJ010001308">
    <property type="protein sequence ID" value="KAJ8972720.1"/>
    <property type="molecule type" value="Genomic_DNA"/>
</dbReference>
<protein>
    <recommendedName>
        <fullName evidence="8">G-protein coupled receptors family 1 profile domain-containing protein</fullName>
    </recommendedName>
</protein>
<feature type="transmembrane region" description="Helical" evidence="7">
    <location>
        <begin position="237"/>
        <end position="259"/>
    </location>
</feature>